<gene>
    <name evidence="1" type="ORF">PENTCL1PPCAC_10282</name>
</gene>
<feature type="non-terminal residue" evidence="1">
    <location>
        <position position="106"/>
    </location>
</feature>
<evidence type="ECO:0000313" key="2">
    <source>
        <dbReference type="Proteomes" id="UP001432027"/>
    </source>
</evidence>
<sequence>FIFHLEISGTNENCHDNEQVLGHHNCEVKFIIPIDSGKRVSAQEVQQPQGRTDRGASERYREQLVFVLQRSPFHPWVFERGEWSADEINAQERSDYHRYHNWIHWP</sequence>
<reference evidence="1" key="1">
    <citation type="submission" date="2023-10" db="EMBL/GenBank/DDBJ databases">
        <title>Genome assembly of Pristionchus species.</title>
        <authorList>
            <person name="Yoshida K."/>
            <person name="Sommer R.J."/>
        </authorList>
    </citation>
    <scope>NUCLEOTIDE SEQUENCE</scope>
    <source>
        <strain evidence="1">RS0144</strain>
    </source>
</reference>
<protein>
    <submittedName>
        <fullName evidence="1">Uncharacterized protein</fullName>
    </submittedName>
</protein>
<dbReference type="Proteomes" id="UP001432027">
    <property type="component" value="Unassembled WGS sequence"/>
</dbReference>
<keyword evidence="2" id="KW-1185">Reference proteome</keyword>
<organism evidence="1 2">
    <name type="scientific">Pristionchus entomophagus</name>
    <dbReference type="NCBI Taxonomy" id="358040"/>
    <lineage>
        <taxon>Eukaryota</taxon>
        <taxon>Metazoa</taxon>
        <taxon>Ecdysozoa</taxon>
        <taxon>Nematoda</taxon>
        <taxon>Chromadorea</taxon>
        <taxon>Rhabditida</taxon>
        <taxon>Rhabditina</taxon>
        <taxon>Diplogasteromorpha</taxon>
        <taxon>Diplogasteroidea</taxon>
        <taxon>Neodiplogasteridae</taxon>
        <taxon>Pristionchus</taxon>
    </lineage>
</organism>
<evidence type="ECO:0000313" key="1">
    <source>
        <dbReference type="EMBL" id="GMS88107.1"/>
    </source>
</evidence>
<comment type="caution">
    <text evidence="1">The sequence shown here is derived from an EMBL/GenBank/DDBJ whole genome shotgun (WGS) entry which is preliminary data.</text>
</comment>
<accession>A0AAV5SXT3</accession>
<dbReference type="EMBL" id="BTSX01000003">
    <property type="protein sequence ID" value="GMS88107.1"/>
    <property type="molecule type" value="Genomic_DNA"/>
</dbReference>
<dbReference type="AlphaFoldDB" id="A0AAV5SXT3"/>
<feature type="non-terminal residue" evidence="1">
    <location>
        <position position="1"/>
    </location>
</feature>
<name>A0AAV5SXT3_9BILA</name>
<proteinExistence type="predicted"/>